<dbReference type="ExpressionAtlas" id="R7W621">
    <property type="expression patterns" value="baseline"/>
</dbReference>
<protein>
    <submittedName>
        <fullName evidence="1">Ankyrin repeat-containing protein</fullName>
    </submittedName>
</protein>
<dbReference type="EnsemblPlants" id="EMT16637">
    <property type="protein sequence ID" value="EMT16637"/>
    <property type="gene ID" value="F775_06155"/>
</dbReference>
<dbReference type="PANTHER" id="PTHR24121">
    <property type="entry name" value="NO MECHANORECEPTOR POTENTIAL C, ISOFORM D-RELATED"/>
    <property type="match status" value="1"/>
</dbReference>
<dbReference type="InterPro" id="IPR002110">
    <property type="entry name" value="Ankyrin_rpt"/>
</dbReference>
<dbReference type="PANTHER" id="PTHR24121:SF22">
    <property type="entry name" value="PROTEIN ACCELERATED CELL DEATH 6-LIKE"/>
    <property type="match status" value="1"/>
</dbReference>
<reference evidence="1" key="1">
    <citation type="submission" date="2015-06" db="UniProtKB">
        <authorList>
            <consortium name="EnsemblPlants"/>
        </authorList>
    </citation>
    <scope>IDENTIFICATION</scope>
</reference>
<name>R7W621_AEGTA</name>
<dbReference type="InterPro" id="IPR036770">
    <property type="entry name" value="Ankyrin_rpt-contain_sf"/>
</dbReference>
<dbReference type="AlphaFoldDB" id="R7W621"/>
<proteinExistence type="predicted"/>
<dbReference type="PROSITE" id="PS50088">
    <property type="entry name" value="ANK_REPEAT"/>
    <property type="match status" value="1"/>
</dbReference>
<dbReference type="SUPFAM" id="SSF48403">
    <property type="entry name" value="Ankyrin repeat"/>
    <property type="match status" value="1"/>
</dbReference>
<sequence length="238" mass="26402">MAGTLWARASDTHGRASRPRSYLSLSKKTWEFCFLLEKRRFGIVCISYRVLMDPVFWKAAENLMDPVFRKAADKGNIVSLQEFVAVKPNTIYSTTKAEKNTALHIAASEGHTLFVHHFLLLVGTNMELMVSQNNDGDTPLHLAEPTTMLNGKGNTPMHDALSHRQLDIALKLLEVNPRCANALNTEMQSPLYIAAREGYLHVVKRIADQLSAASVSTIGTHMTALHQAVLADDIGKHI</sequence>
<evidence type="ECO:0000313" key="1">
    <source>
        <dbReference type="EnsemblPlants" id="EMT16637"/>
    </source>
</evidence>
<organism evidence="1">
    <name type="scientific">Aegilops tauschii</name>
    <name type="common">Tausch's goatgrass</name>
    <name type="synonym">Aegilops squarrosa</name>
    <dbReference type="NCBI Taxonomy" id="37682"/>
    <lineage>
        <taxon>Eukaryota</taxon>
        <taxon>Viridiplantae</taxon>
        <taxon>Streptophyta</taxon>
        <taxon>Embryophyta</taxon>
        <taxon>Tracheophyta</taxon>
        <taxon>Spermatophyta</taxon>
        <taxon>Magnoliopsida</taxon>
        <taxon>Liliopsida</taxon>
        <taxon>Poales</taxon>
        <taxon>Poaceae</taxon>
        <taxon>BOP clade</taxon>
        <taxon>Pooideae</taxon>
        <taxon>Triticodae</taxon>
        <taxon>Triticeae</taxon>
        <taxon>Triticinae</taxon>
        <taxon>Aegilops</taxon>
    </lineage>
</organism>
<dbReference type="Pfam" id="PF12796">
    <property type="entry name" value="Ank_2"/>
    <property type="match status" value="1"/>
</dbReference>
<dbReference type="SMART" id="SM00248">
    <property type="entry name" value="ANK"/>
    <property type="match status" value="3"/>
</dbReference>
<accession>R7W621</accession>
<dbReference type="Gene3D" id="1.25.40.20">
    <property type="entry name" value="Ankyrin repeat-containing domain"/>
    <property type="match status" value="2"/>
</dbReference>